<dbReference type="Pfam" id="PF00496">
    <property type="entry name" value="SBP_bac_5"/>
    <property type="match status" value="1"/>
</dbReference>
<dbReference type="SUPFAM" id="SSF53850">
    <property type="entry name" value="Periplasmic binding protein-like II"/>
    <property type="match status" value="1"/>
</dbReference>
<evidence type="ECO:0000256" key="3">
    <source>
        <dbReference type="ARBA" id="ARBA00022729"/>
    </source>
</evidence>
<dbReference type="Proteomes" id="UP000431913">
    <property type="component" value="Unassembled WGS sequence"/>
</dbReference>
<protein>
    <submittedName>
        <fullName evidence="6">ABC transporter substrate-binding protein</fullName>
    </submittedName>
</protein>
<dbReference type="PANTHER" id="PTHR30290:SF9">
    <property type="entry name" value="OLIGOPEPTIDE-BINDING PROTEIN APPA"/>
    <property type="match status" value="1"/>
</dbReference>
<dbReference type="InterPro" id="IPR039424">
    <property type="entry name" value="SBP_5"/>
</dbReference>
<dbReference type="Gene3D" id="3.90.76.10">
    <property type="entry name" value="Dipeptide-binding Protein, Domain 1"/>
    <property type="match status" value="1"/>
</dbReference>
<dbReference type="InterPro" id="IPR030678">
    <property type="entry name" value="Peptide/Ni-bd"/>
</dbReference>
<dbReference type="RefSeq" id="WP_055081397.1">
    <property type="nucleotide sequence ID" value="NZ_JBKWPM010000017.1"/>
</dbReference>
<feature type="signal peptide" evidence="4">
    <location>
        <begin position="1"/>
        <end position="24"/>
    </location>
</feature>
<dbReference type="GO" id="GO:0043190">
    <property type="term" value="C:ATP-binding cassette (ABC) transporter complex"/>
    <property type="evidence" value="ECO:0007669"/>
    <property type="project" value="InterPro"/>
</dbReference>
<evidence type="ECO:0000313" key="6">
    <source>
        <dbReference type="EMBL" id="MST93233.1"/>
    </source>
</evidence>
<evidence type="ECO:0000259" key="5">
    <source>
        <dbReference type="Pfam" id="PF00496"/>
    </source>
</evidence>
<evidence type="ECO:0000256" key="1">
    <source>
        <dbReference type="ARBA" id="ARBA00005695"/>
    </source>
</evidence>
<dbReference type="GO" id="GO:0015833">
    <property type="term" value="P:peptide transport"/>
    <property type="evidence" value="ECO:0007669"/>
    <property type="project" value="TreeGrafter"/>
</dbReference>
<name>A0A6I2UBC5_9FIRM</name>
<keyword evidence="2" id="KW-0813">Transport</keyword>
<dbReference type="InterPro" id="IPR000914">
    <property type="entry name" value="SBP_5_dom"/>
</dbReference>
<feature type="chain" id="PRO_5039279226" evidence="4">
    <location>
        <begin position="25"/>
        <end position="537"/>
    </location>
</feature>
<dbReference type="PIRSF" id="PIRSF002741">
    <property type="entry name" value="MppA"/>
    <property type="match status" value="1"/>
</dbReference>
<organism evidence="6 7">
    <name type="scientific">Ruthenibacterium lactatiformans</name>
    <dbReference type="NCBI Taxonomy" id="1550024"/>
    <lineage>
        <taxon>Bacteria</taxon>
        <taxon>Bacillati</taxon>
        <taxon>Bacillota</taxon>
        <taxon>Clostridia</taxon>
        <taxon>Eubacteriales</taxon>
        <taxon>Oscillospiraceae</taxon>
        <taxon>Ruthenibacterium</taxon>
    </lineage>
</organism>
<dbReference type="Gene3D" id="3.10.105.10">
    <property type="entry name" value="Dipeptide-binding Protein, Domain 3"/>
    <property type="match status" value="1"/>
</dbReference>
<dbReference type="PANTHER" id="PTHR30290">
    <property type="entry name" value="PERIPLASMIC BINDING COMPONENT OF ABC TRANSPORTER"/>
    <property type="match status" value="1"/>
</dbReference>
<sequence length="537" mass="58434">MNKMRFHKVLSLVLVLVLAGSILAGCGSSNSTPASGAASTSGSQGTQGSQAKDSLNVVTYADPIGVFPLHVDYSADKTRDGVFFQQVYDTLFRLDAEGNPEPWLATEYEVSEDGLEWTFTLRDDVYFHNGEKMTAEDVVFSWETALAENPTAATSMLNGLAAGEVIDDTHVKATLSHVSPAFLNMLCTQMGVIINKAYYEEVGGAEGYAAHPVGTGAYKFVSRTSGEKIVLEANEDYWAGAPAIKNVQISIIGNISTQFLSLESGDADVVINADLSSCTKLQENSPVTWDSTGSATRTLISFGWTKDYIRDDLNLRMAIQSAIRKEDLLAGVLFGQGKILDIDVVTGFPTSPDEGTYTVIPYDQEAAKEYLAKSNYDGRELEIYVITGSTCEKAAQIIQGQLAEVGIKVAVVPCDNATFSSAQRNASADMNISDNTNVWFDFCNPGASYNPDMETTFKHEEYFKDVDIIKDYYAKIAIEQDPAARKQLMADLMSFGVENAYQIPLYASVNAIAYNKNLQGVAASPVSDFYIHKLSWS</sequence>
<evidence type="ECO:0000256" key="4">
    <source>
        <dbReference type="SAM" id="SignalP"/>
    </source>
</evidence>
<dbReference type="CDD" id="cd08512">
    <property type="entry name" value="PBP2_NikA_DppA_OppA_like_7"/>
    <property type="match status" value="1"/>
</dbReference>
<comment type="similarity">
    <text evidence="1">Belongs to the bacterial solute-binding protein 5 family.</text>
</comment>
<evidence type="ECO:0000256" key="2">
    <source>
        <dbReference type="ARBA" id="ARBA00022448"/>
    </source>
</evidence>
<dbReference type="AlphaFoldDB" id="A0A6I2UBC5"/>
<proteinExistence type="inferred from homology"/>
<dbReference type="PROSITE" id="PS51257">
    <property type="entry name" value="PROKAR_LIPOPROTEIN"/>
    <property type="match status" value="1"/>
</dbReference>
<comment type="caution">
    <text evidence="6">The sequence shown here is derived from an EMBL/GenBank/DDBJ whole genome shotgun (WGS) entry which is preliminary data.</text>
</comment>
<dbReference type="GO" id="GO:1904680">
    <property type="term" value="F:peptide transmembrane transporter activity"/>
    <property type="evidence" value="ECO:0007669"/>
    <property type="project" value="TreeGrafter"/>
</dbReference>
<keyword evidence="3 4" id="KW-0732">Signal</keyword>
<evidence type="ECO:0000313" key="7">
    <source>
        <dbReference type="Proteomes" id="UP000431913"/>
    </source>
</evidence>
<reference evidence="6 7" key="1">
    <citation type="submission" date="2019-08" db="EMBL/GenBank/DDBJ databases">
        <title>In-depth cultivation of the pig gut microbiome towards novel bacterial diversity and tailored functional studies.</title>
        <authorList>
            <person name="Wylensek D."/>
            <person name="Hitch T.C.A."/>
            <person name="Clavel T."/>
        </authorList>
    </citation>
    <scope>NUCLEOTIDE SEQUENCE [LARGE SCALE GENOMIC DNA]</scope>
    <source>
        <strain evidence="6 7">WCA3-601-WT-6J</strain>
    </source>
</reference>
<dbReference type="Gene3D" id="3.40.190.10">
    <property type="entry name" value="Periplasmic binding protein-like II"/>
    <property type="match status" value="1"/>
</dbReference>
<gene>
    <name evidence="6" type="ORF">FYJ76_15060</name>
</gene>
<dbReference type="EMBL" id="VUNJ01000022">
    <property type="protein sequence ID" value="MST93233.1"/>
    <property type="molecule type" value="Genomic_DNA"/>
</dbReference>
<dbReference type="GO" id="GO:0042597">
    <property type="term" value="C:periplasmic space"/>
    <property type="evidence" value="ECO:0007669"/>
    <property type="project" value="UniProtKB-ARBA"/>
</dbReference>
<feature type="domain" description="Solute-binding protein family 5" evidence="5">
    <location>
        <begin position="100"/>
        <end position="441"/>
    </location>
</feature>
<accession>A0A6I2UBC5</accession>